<evidence type="ECO:0000313" key="2">
    <source>
        <dbReference type="EMBL" id="MBR0672244.1"/>
    </source>
</evidence>
<comment type="caution">
    <text evidence="2">The sequence shown here is derived from an EMBL/GenBank/DDBJ whole genome shotgun (WGS) entry which is preliminary data.</text>
</comment>
<sequence>MNEFTAKTFRTRGGRLGSGMGSLLEALWVYYMNNTLAGQGGIARECEFVWLPDHQPADFACIIRKADWKPESREGELFRVEAKSMNLGVDEAKGHFTNLVSETSRFDHLLVLLWSWTEHDKHYVWPKVHSYFLGPSLPIIRMRDRLHLARGGSFVETGACPDGCSSAKCTHVGEPLNESGKRERRSGPATRKPKGVDYAANFGGLVRMLKTSGKEASSVFREMRADNTVCHQYISLIHEFYPDEELNQYGVSEWRSFAKSLGISEAGDKGEIRDAISQSVPDYRDRLRTFFAPR</sequence>
<gene>
    <name evidence="2" type="ORF">GXW76_13765</name>
</gene>
<name>A0A9X9WYL5_9PROT</name>
<reference evidence="2" key="1">
    <citation type="submission" date="2020-01" db="EMBL/GenBank/DDBJ databases">
        <authorList>
            <person name="Rat A."/>
        </authorList>
    </citation>
    <scope>NUCLEOTIDE SEQUENCE</scope>
    <source>
        <strain evidence="2">LMG 31231</strain>
    </source>
</reference>
<feature type="region of interest" description="Disordered" evidence="1">
    <location>
        <begin position="172"/>
        <end position="194"/>
    </location>
</feature>
<proteinExistence type="predicted"/>
<accession>A0A9X9WYL5</accession>
<dbReference type="Proteomes" id="UP001138751">
    <property type="component" value="Unassembled WGS sequence"/>
</dbReference>
<dbReference type="AlphaFoldDB" id="A0A9X9WYL5"/>
<dbReference type="EMBL" id="JAAEDM010000036">
    <property type="protein sequence ID" value="MBR0672244.1"/>
    <property type="molecule type" value="Genomic_DNA"/>
</dbReference>
<evidence type="ECO:0000313" key="3">
    <source>
        <dbReference type="Proteomes" id="UP001138751"/>
    </source>
</evidence>
<reference evidence="2" key="2">
    <citation type="journal article" date="2021" name="Syst. Appl. Microbiol.">
        <title>Roseomonas hellenica sp. nov., isolated from roots of wild-growing Alkanna tinctoria.</title>
        <authorList>
            <person name="Rat A."/>
            <person name="Naranjo H.D."/>
            <person name="Lebbe L."/>
            <person name="Cnockaert M."/>
            <person name="Krigas N."/>
            <person name="Grigoriadou K."/>
            <person name="Maloupa E."/>
            <person name="Willems A."/>
        </authorList>
    </citation>
    <scope>NUCLEOTIDE SEQUENCE</scope>
    <source>
        <strain evidence="2">LMG 31231</strain>
    </source>
</reference>
<evidence type="ECO:0000256" key="1">
    <source>
        <dbReference type="SAM" id="MobiDB-lite"/>
    </source>
</evidence>
<organism evidence="2 3">
    <name type="scientific">Neoroseomonas soli</name>
    <dbReference type="NCBI Taxonomy" id="1081025"/>
    <lineage>
        <taxon>Bacteria</taxon>
        <taxon>Pseudomonadati</taxon>
        <taxon>Pseudomonadota</taxon>
        <taxon>Alphaproteobacteria</taxon>
        <taxon>Acetobacterales</taxon>
        <taxon>Acetobacteraceae</taxon>
        <taxon>Neoroseomonas</taxon>
    </lineage>
</organism>
<keyword evidence="3" id="KW-1185">Reference proteome</keyword>
<protein>
    <submittedName>
        <fullName evidence="2">Uncharacterized protein</fullName>
    </submittedName>
</protein>